<keyword evidence="1" id="KW-0732">Signal</keyword>
<protein>
    <submittedName>
        <fullName evidence="2">Uncharacterized protein</fullName>
    </submittedName>
</protein>
<dbReference type="Proteomes" id="UP001239213">
    <property type="component" value="Unassembled WGS sequence"/>
</dbReference>
<feature type="signal peptide" evidence="1">
    <location>
        <begin position="1"/>
        <end position="27"/>
    </location>
</feature>
<accession>A0AAI9VHN7</accession>
<reference evidence="2" key="1">
    <citation type="submission" date="2016-11" db="EMBL/GenBank/DDBJ databases">
        <title>The genome sequence of Colletotrichum cuscutae.</title>
        <authorList>
            <person name="Baroncelli R."/>
        </authorList>
    </citation>
    <scope>NUCLEOTIDE SEQUENCE</scope>
    <source>
        <strain evidence="2">IMI 304802</strain>
    </source>
</reference>
<sequence>MGVLFTFGLTLASNCLLCFCFLGDSESMPSCQTWLLQSIHTLPSGTEEVKKKKKKISRDYALQKRPLADSCVKNTPVSALFSQAQAISLFLLYTYSSGLVILQVPPRKRPVGSCSELEWPCPGWRVPALLAAGGPVGISPIPFPPLLLAPLLPFDRKRNGPRSQLLVGEAMPPSACRGNGNHQ</sequence>
<evidence type="ECO:0000313" key="3">
    <source>
        <dbReference type="Proteomes" id="UP001239213"/>
    </source>
</evidence>
<dbReference type="AlphaFoldDB" id="A0AAI9VHN7"/>
<comment type="caution">
    <text evidence="2">The sequence shown here is derived from an EMBL/GenBank/DDBJ whole genome shotgun (WGS) entry which is preliminary data.</text>
</comment>
<keyword evidence="3" id="KW-1185">Reference proteome</keyword>
<evidence type="ECO:0000256" key="1">
    <source>
        <dbReference type="SAM" id="SignalP"/>
    </source>
</evidence>
<dbReference type="EMBL" id="MPDP01000059">
    <property type="protein sequence ID" value="KAK1486852.1"/>
    <property type="molecule type" value="Genomic_DNA"/>
</dbReference>
<organism evidence="2 3">
    <name type="scientific">Colletotrichum cuscutae</name>
    <dbReference type="NCBI Taxonomy" id="1209917"/>
    <lineage>
        <taxon>Eukaryota</taxon>
        <taxon>Fungi</taxon>
        <taxon>Dikarya</taxon>
        <taxon>Ascomycota</taxon>
        <taxon>Pezizomycotina</taxon>
        <taxon>Sordariomycetes</taxon>
        <taxon>Hypocreomycetidae</taxon>
        <taxon>Glomerellales</taxon>
        <taxon>Glomerellaceae</taxon>
        <taxon>Colletotrichum</taxon>
        <taxon>Colletotrichum acutatum species complex</taxon>
    </lineage>
</organism>
<gene>
    <name evidence="2" type="ORF">CCUS01_15043</name>
</gene>
<feature type="chain" id="PRO_5042468139" evidence="1">
    <location>
        <begin position="28"/>
        <end position="183"/>
    </location>
</feature>
<evidence type="ECO:0000313" key="2">
    <source>
        <dbReference type="EMBL" id="KAK1486852.1"/>
    </source>
</evidence>
<name>A0AAI9VHN7_9PEZI</name>
<proteinExistence type="predicted"/>